<evidence type="ECO:0000256" key="7">
    <source>
        <dbReference type="ARBA" id="ARBA00022695"/>
    </source>
</evidence>
<dbReference type="NCBIfam" id="TIGR00057">
    <property type="entry name" value="L-threonylcarbamoyladenylate synthase"/>
    <property type="match status" value="1"/>
</dbReference>
<evidence type="ECO:0000256" key="11">
    <source>
        <dbReference type="ARBA" id="ARBA00048366"/>
    </source>
</evidence>
<name>A0A9W6B6L0_9FLAO</name>
<keyword evidence="7" id="KW-0548">Nucleotidyltransferase</keyword>
<keyword evidence="6" id="KW-0819">tRNA processing</keyword>
<dbReference type="GO" id="GO:0008033">
    <property type="term" value="P:tRNA processing"/>
    <property type="evidence" value="ECO:0007669"/>
    <property type="project" value="UniProtKB-KW"/>
</dbReference>
<gene>
    <name evidence="13" type="ORF">NBRC110019_26090</name>
</gene>
<dbReference type="InterPro" id="IPR006070">
    <property type="entry name" value="Sua5-like_dom"/>
</dbReference>
<dbReference type="PANTHER" id="PTHR17490">
    <property type="entry name" value="SUA5"/>
    <property type="match status" value="1"/>
</dbReference>
<evidence type="ECO:0000313" key="13">
    <source>
        <dbReference type="EMBL" id="GLB53568.1"/>
    </source>
</evidence>
<comment type="similarity">
    <text evidence="2">Belongs to the SUA5 family.</text>
</comment>
<dbReference type="EC" id="2.7.7.87" evidence="3"/>
<dbReference type="GO" id="GO:0005737">
    <property type="term" value="C:cytoplasm"/>
    <property type="evidence" value="ECO:0007669"/>
    <property type="project" value="UniProtKB-SubCell"/>
</dbReference>
<dbReference type="PANTHER" id="PTHR17490:SF16">
    <property type="entry name" value="THREONYLCARBAMOYL-AMP SYNTHASE"/>
    <property type="match status" value="1"/>
</dbReference>
<dbReference type="GO" id="GO:0005524">
    <property type="term" value="F:ATP binding"/>
    <property type="evidence" value="ECO:0007669"/>
    <property type="project" value="UniProtKB-KW"/>
</dbReference>
<evidence type="ECO:0000256" key="6">
    <source>
        <dbReference type="ARBA" id="ARBA00022694"/>
    </source>
</evidence>
<dbReference type="GO" id="GO:0003725">
    <property type="term" value="F:double-stranded RNA binding"/>
    <property type="evidence" value="ECO:0007669"/>
    <property type="project" value="InterPro"/>
</dbReference>
<organism evidence="13 14">
    <name type="scientific">Neptunitalea chrysea</name>
    <dbReference type="NCBI Taxonomy" id="1647581"/>
    <lineage>
        <taxon>Bacteria</taxon>
        <taxon>Pseudomonadati</taxon>
        <taxon>Bacteroidota</taxon>
        <taxon>Flavobacteriia</taxon>
        <taxon>Flavobacteriales</taxon>
        <taxon>Flavobacteriaceae</taxon>
        <taxon>Neptunitalea</taxon>
    </lineage>
</organism>
<sequence length="186" mass="20733">MKEEIHNTLKTLKSGGTILYPTDTVWGLGCDATNAEAVKKIYELKKREESKALICLVSDVVMLERIFREIPDAAYDIIDYSDNPTTIIYDNPSGIAKNLVAEDNSLAVRVVKDEFCKQLIYKLNRPIVSTSANISNTPTPNSFKEIDNEILSGVDYVVNLHREKICSQPSTIIKLSGSGLVKIIRK</sequence>
<evidence type="ECO:0000256" key="1">
    <source>
        <dbReference type="ARBA" id="ARBA00004496"/>
    </source>
</evidence>
<evidence type="ECO:0000256" key="3">
    <source>
        <dbReference type="ARBA" id="ARBA00012584"/>
    </source>
</evidence>
<keyword evidence="5" id="KW-0808">Transferase</keyword>
<comment type="subcellular location">
    <subcellularLocation>
        <location evidence="1">Cytoplasm</location>
    </subcellularLocation>
</comment>
<keyword evidence="14" id="KW-1185">Reference proteome</keyword>
<proteinExistence type="inferred from homology"/>
<dbReference type="EMBL" id="BRVP01000019">
    <property type="protein sequence ID" value="GLB53568.1"/>
    <property type="molecule type" value="Genomic_DNA"/>
</dbReference>
<dbReference type="SUPFAM" id="SSF55821">
    <property type="entry name" value="YrdC/RibB"/>
    <property type="match status" value="1"/>
</dbReference>
<evidence type="ECO:0000256" key="9">
    <source>
        <dbReference type="ARBA" id="ARBA00022840"/>
    </source>
</evidence>
<keyword evidence="9" id="KW-0067">ATP-binding</keyword>
<dbReference type="InterPro" id="IPR050156">
    <property type="entry name" value="TC-AMP_synthase_SUA5"/>
</dbReference>
<evidence type="ECO:0000313" key="14">
    <source>
        <dbReference type="Proteomes" id="UP001143545"/>
    </source>
</evidence>
<evidence type="ECO:0000256" key="4">
    <source>
        <dbReference type="ARBA" id="ARBA00022490"/>
    </source>
</evidence>
<dbReference type="GO" id="GO:0000049">
    <property type="term" value="F:tRNA binding"/>
    <property type="evidence" value="ECO:0007669"/>
    <property type="project" value="TreeGrafter"/>
</dbReference>
<accession>A0A9W6B6L0</accession>
<dbReference type="AlphaFoldDB" id="A0A9W6B6L0"/>
<dbReference type="Gene3D" id="3.90.870.10">
    <property type="entry name" value="DHBP synthase"/>
    <property type="match status" value="1"/>
</dbReference>
<evidence type="ECO:0000259" key="12">
    <source>
        <dbReference type="PROSITE" id="PS51163"/>
    </source>
</evidence>
<keyword evidence="8" id="KW-0547">Nucleotide-binding</keyword>
<feature type="domain" description="YrdC-like" evidence="12">
    <location>
        <begin position="2"/>
        <end position="186"/>
    </location>
</feature>
<keyword evidence="4" id="KW-0963">Cytoplasm</keyword>
<comment type="catalytic activity">
    <reaction evidence="11">
        <text>L-threonine + hydrogencarbonate + ATP = L-threonylcarbamoyladenylate + diphosphate + H2O</text>
        <dbReference type="Rhea" id="RHEA:36407"/>
        <dbReference type="ChEBI" id="CHEBI:15377"/>
        <dbReference type="ChEBI" id="CHEBI:17544"/>
        <dbReference type="ChEBI" id="CHEBI:30616"/>
        <dbReference type="ChEBI" id="CHEBI:33019"/>
        <dbReference type="ChEBI" id="CHEBI:57926"/>
        <dbReference type="ChEBI" id="CHEBI:73682"/>
        <dbReference type="EC" id="2.7.7.87"/>
    </reaction>
</comment>
<dbReference type="RefSeq" id="WP_281755628.1">
    <property type="nucleotide sequence ID" value="NZ_BRVP01000019.1"/>
</dbReference>
<evidence type="ECO:0000256" key="10">
    <source>
        <dbReference type="ARBA" id="ARBA00029774"/>
    </source>
</evidence>
<comment type="caution">
    <text evidence="13">The sequence shown here is derived from an EMBL/GenBank/DDBJ whole genome shotgun (WGS) entry which is preliminary data.</text>
</comment>
<dbReference type="GO" id="GO:0061710">
    <property type="term" value="F:L-threonylcarbamoyladenylate synthase"/>
    <property type="evidence" value="ECO:0007669"/>
    <property type="project" value="UniProtKB-EC"/>
</dbReference>
<evidence type="ECO:0000256" key="2">
    <source>
        <dbReference type="ARBA" id="ARBA00007663"/>
    </source>
</evidence>
<dbReference type="PROSITE" id="PS51163">
    <property type="entry name" value="YRDC"/>
    <property type="match status" value="1"/>
</dbReference>
<dbReference type="GO" id="GO:0006450">
    <property type="term" value="P:regulation of translational fidelity"/>
    <property type="evidence" value="ECO:0007669"/>
    <property type="project" value="TreeGrafter"/>
</dbReference>
<dbReference type="Pfam" id="PF01300">
    <property type="entry name" value="Sua5_yciO_yrdC"/>
    <property type="match status" value="1"/>
</dbReference>
<dbReference type="Proteomes" id="UP001143545">
    <property type="component" value="Unassembled WGS sequence"/>
</dbReference>
<reference evidence="13" key="1">
    <citation type="submission" date="2022-07" db="EMBL/GenBank/DDBJ databases">
        <title>Taxonomy of Novel Oxalotrophic and Methylotrophic Bacteria.</title>
        <authorList>
            <person name="Sahin N."/>
            <person name="Tani A."/>
        </authorList>
    </citation>
    <scope>NUCLEOTIDE SEQUENCE</scope>
    <source>
        <strain evidence="13">AM327</strain>
    </source>
</reference>
<evidence type="ECO:0000256" key="5">
    <source>
        <dbReference type="ARBA" id="ARBA00022679"/>
    </source>
</evidence>
<protein>
    <recommendedName>
        <fullName evidence="10">L-threonylcarbamoyladenylate synthase</fullName>
        <ecNumber evidence="3">2.7.7.87</ecNumber>
    </recommendedName>
    <alternativeName>
        <fullName evidence="10">L-threonylcarbamoyladenylate synthase</fullName>
    </alternativeName>
</protein>
<evidence type="ECO:0000256" key="8">
    <source>
        <dbReference type="ARBA" id="ARBA00022741"/>
    </source>
</evidence>
<dbReference type="InterPro" id="IPR017945">
    <property type="entry name" value="DHBP_synth_RibB-like_a/b_dom"/>
</dbReference>